<evidence type="ECO:0000313" key="3">
    <source>
        <dbReference type="WBParaSite" id="BTMF_0001631801-mRNA-1"/>
    </source>
</evidence>
<keyword evidence="2" id="KW-1185">Reference proteome</keyword>
<sequence length="140" mass="16857">MEARSNNLNEHSSHVCCNVTTADGSQQDERSDTWEQSVLEHTEYSSMQNDLNRENTNNEYETNAVHPSLTEFFQNSRIDAFGFIHSLNNMYIFFNRFINRESAIDLETLRKREKKWLHMLTNWSYFMDNKYEKVRERCRK</sequence>
<evidence type="ECO:0000313" key="1">
    <source>
        <dbReference type="EMBL" id="VDO48859.1"/>
    </source>
</evidence>
<reference evidence="1 2" key="2">
    <citation type="submission" date="2018-11" db="EMBL/GenBank/DDBJ databases">
        <authorList>
            <consortium name="Pathogen Informatics"/>
        </authorList>
    </citation>
    <scope>NUCLEOTIDE SEQUENCE [LARGE SCALE GENOMIC DNA]</scope>
</reference>
<evidence type="ECO:0000313" key="2">
    <source>
        <dbReference type="Proteomes" id="UP000280834"/>
    </source>
</evidence>
<accession>A0A0R3R8G2</accession>
<dbReference type="Proteomes" id="UP000280834">
    <property type="component" value="Unassembled WGS sequence"/>
</dbReference>
<protein>
    <submittedName>
        <fullName evidence="3">RAD protein (Pv-fam-e)</fullName>
    </submittedName>
</protein>
<name>A0A0R3R8G2_9BILA</name>
<gene>
    <name evidence="1" type="ORF">BTMF_LOCUS14298</name>
</gene>
<dbReference type="WBParaSite" id="BTMF_0001631801-mRNA-1">
    <property type="protein sequence ID" value="BTMF_0001631801-mRNA-1"/>
    <property type="gene ID" value="BTMF_0001631801"/>
</dbReference>
<reference evidence="3" key="1">
    <citation type="submission" date="2017-02" db="UniProtKB">
        <authorList>
            <consortium name="WormBaseParasite"/>
        </authorList>
    </citation>
    <scope>IDENTIFICATION</scope>
</reference>
<dbReference type="EMBL" id="UZAG01021037">
    <property type="protein sequence ID" value="VDO48859.1"/>
    <property type="molecule type" value="Genomic_DNA"/>
</dbReference>
<organism evidence="3">
    <name type="scientific">Brugia timori</name>
    <dbReference type="NCBI Taxonomy" id="42155"/>
    <lineage>
        <taxon>Eukaryota</taxon>
        <taxon>Metazoa</taxon>
        <taxon>Ecdysozoa</taxon>
        <taxon>Nematoda</taxon>
        <taxon>Chromadorea</taxon>
        <taxon>Rhabditida</taxon>
        <taxon>Spirurina</taxon>
        <taxon>Spiruromorpha</taxon>
        <taxon>Filarioidea</taxon>
        <taxon>Onchocercidae</taxon>
        <taxon>Brugia</taxon>
    </lineage>
</organism>
<proteinExistence type="predicted"/>
<dbReference type="STRING" id="42155.A0A0R3R8G2"/>
<dbReference type="AlphaFoldDB" id="A0A0R3R8G2"/>